<evidence type="ECO:0000313" key="2">
    <source>
        <dbReference type="EMBL" id="MBB5037709.1"/>
    </source>
</evidence>
<keyword evidence="3" id="KW-1185">Reference proteome</keyword>
<protein>
    <submittedName>
        <fullName evidence="2">Uncharacterized protein</fullName>
    </submittedName>
</protein>
<accession>A0A7W7YKE2</accession>
<dbReference type="RefSeq" id="WP_184207839.1">
    <property type="nucleotide sequence ID" value="NZ_JACHIF010000003.1"/>
</dbReference>
<evidence type="ECO:0000256" key="1">
    <source>
        <dbReference type="SAM" id="MobiDB-lite"/>
    </source>
</evidence>
<feature type="compositionally biased region" description="Polar residues" evidence="1">
    <location>
        <begin position="350"/>
        <end position="364"/>
    </location>
</feature>
<dbReference type="EMBL" id="JACHIF010000003">
    <property type="protein sequence ID" value="MBB5037709.1"/>
    <property type="molecule type" value="Genomic_DNA"/>
</dbReference>
<comment type="caution">
    <text evidence="2">The sequence shown here is derived from an EMBL/GenBank/DDBJ whole genome shotgun (WGS) entry which is preliminary data.</text>
</comment>
<dbReference type="AlphaFoldDB" id="A0A7W7YKE2"/>
<reference evidence="2 3" key="1">
    <citation type="submission" date="2020-08" db="EMBL/GenBank/DDBJ databases">
        <title>Genomic Encyclopedia of Type Strains, Phase IV (KMG-IV): sequencing the most valuable type-strain genomes for metagenomic binning, comparative biology and taxonomic classification.</title>
        <authorList>
            <person name="Goeker M."/>
        </authorList>
    </citation>
    <scope>NUCLEOTIDE SEQUENCE [LARGE SCALE GENOMIC DNA]</scope>
    <source>
        <strain evidence="2 3">DSM 12251</strain>
    </source>
</reference>
<dbReference type="Proteomes" id="UP000534294">
    <property type="component" value="Unassembled WGS sequence"/>
</dbReference>
<feature type="region of interest" description="Disordered" evidence="1">
    <location>
        <begin position="344"/>
        <end position="364"/>
    </location>
</feature>
<proteinExistence type="predicted"/>
<gene>
    <name evidence="2" type="ORF">HNQ64_001958</name>
</gene>
<sequence>MATINFKTQELANLYAYGTNAANAGHLDYFRNNTNEALKSDISALDQRIANFQNVITDAAKAGSEDFPYDKEFLKREFMEEVFAIMLKRPEYRRPDGLSIPNGPFTSFTTSVAYSAGGQDLLQNRGTIMWNGAAWSGNFSDMTADQHKAVLASGLGDGGIPVYDAYSAWIDAVFAEGNKMKLNPQEKVTVVTSITPRTLPTANSPHIVYDRVATVNSGIKDAQGNPVFEYYLIAENAPVSGLNKVSVAGTLSGQPVDSKIELTTNPAVETSIYIQVTKELQPLQNNAFGFVNQVNNLSPAMYLYYFMEARIRVLRGQLNMKEAVTSEIRDDLAKANSAYADLEAQAGKTRAQSENGKTTNPDLSYETQNMDFFEATNAKKGLTIFENNGNDDQANYTEWGSSRSSLKSYIDRKSTQSQDAMLDYQTTLNRFNQAYEVMSKIQEKMDGLVKSQLRNVS</sequence>
<evidence type="ECO:0000313" key="3">
    <source>
        <dbReference type="Proteomes" id="UP000534294"/>
    </source>
</evidence>
<name>A0A7W7YKE2_9BACT</name>
<organism evidence="2 3">
    <name type="scientific">Prosthecobacter dejongeii</name>
    <dbReference type="NCBI Taxonomy" id="48465"/>
    <lineage>
        <taxon>Bacteria</taxon>
        <taxon>Pseudomonadati</taxon>
        <taxon>Verrucomicrobiota</taxon>
        <taxon>Verrucomicrobiia</taxon>
        <taxon>Verrucomicrobiales</taxon>
        <taxon>Verrucomicrobiaceae</taxon>
        <taxon>Prosthecobacter</taxon>
    </lineage>
</organism>